<dbReference type="GO" id="GO:0005886">
    <property type="term" value="C:plasma membrane"/>
    <property type="evidence" value="ECO:0007669"/>
    <property type="project" value="TreeGrafter"/>
</dbReference>
<dbReference type="EMBL" id="NIPO01000001">
    <property type="protein sequence ID" value="PJR05025.1"/>
    <property type="molecule type" value="Genomic_DNA"/>
</dbReference>
<feature type="transmembrane region" description="Helical" evidence="1">
    <location>
        <begin position="46"/>
        <end position="68"/>
    </location>
</feature>
<dbReference type="PANTHER" id="PTHR38442:SF1">
    <property type="entry name" value="INNER MEMBRANE PROTEIN"/>
    <property type="match status" value="1"/>
</dbReference>
<keyword evidence="1" id="KW-0812">Transmembrane</keyword>
<name>A0A2M9R8D0_9FLAO</name>
<dbReference type="Proteomes" id="UP000231960">
    <property type="component" value="Unassembled WGS sequence"/>
</dbReference>
<organism evidence="2 3">
    <name type="scientific">Avrilella dinanensis</name>
    <dbReference type="NCBI Taxonomy" id="2008672"/>
    <lineage>
        <taxon>Bacteria</taxon>
        <taxon>Pseudomonadati</taxon>
        <taxon>Bacteroidota</taxon>
        <taxon>Flavobacteriia</taxon>
        <taxon>Flavobacteriales</taxon>
        <taxon>Flavobacteriaceae</taxon>
        <taxon>Avrilella</taxon>
    </lineage>
</organism>
<reference evidence="2 3" key="1">
    <citation type="submission" date="2017-06" db="EMBL/GenBank/DDBJ databases">
        <title>Description of Avrilella dinanensis gen. nov. sp. nov.</title>
        <authorList>
            <person name="Leyer C."/>
            <person name="Sassi M."/>
            <person name="Minet J."/>
            <person name="Kayal S."/>
            <person name="Cattoir V."/>
        </authorList>
    </citation>
    <scope>NUCLEOTIDE SEQUENCE [LARGE SCALE GENOMIC DNA]</scope>
    <source>
        <strain evidence="2 3">UR159</strain>
    </source>
</reference>
<dbReference type="OrthoDB" id="9769590at2"/>
<evidence type="ECO:0000313" key="3">
    <source>
        <dbReference type="Proteomes" id="UP000231960"/>
    </source>
</evidence>
<feature type="transmembrane region" description="Helical" evidence="1">
    <location>
        <begin position="12"/>
        <end position="34"/>
    </location>
</feature>
<comment type="caution">
    <text evidence="2">The sequence shown here is derived from an EMBL/GenBank/DDBJ whole genome shotgun (WGS) entry which is preliminary data.</text>
</comment>
<accession>A0A2M9R8D0</accession>
<sequence>MNENEKQKQLRRYKAIATGLFVLMAVVYFVLAYLTKYYPQNWMFYVKAFAEAGMVGALADWFAVTALFRYPFGLKIPHTNLIEKSKDAIGENLGNFVTDNFLTPSTIRPYIEKLDVMKFALNWLEKPKNQQIVSEQIVGLSHYIIANLDDETVVDAIAKKGSNLLDDLPYHIWLSDGLQYMIENAEHNRLLDILLPKAKDYVEDNRLLIYNKVVEKQPLLKLVGGKAVTNQLISGITSFLDDVKENATHPIRAEIEDKLKETAGRIKTEPSWREKIENIKNQFITYEKIRQYAEDVWLKLKEEALHNLEDKDSKIWTYITNEMSKWVDNIREDKDWQQKINGWVRQMLYKQALKNSSEVGGIITRTVADWDGKELSEKLELEVGKDLQYIRVNGTLVGGLVGVIIYTLTHFLI</sequence>
<evidence type="ECO:0000256" key="1">
    <source>
        <dbReference type="SAM" id="Phobius"/>
    </source>
</evidence>
<dbReference type="AlphaFoldDB" id="A0A2M9R8D0"/>
<protein>
    <submittedName>
        <fullName evidence="2">DUF445 domain-containing protein</fullName>
    </submittedName>
</protein>
<keyword evidence="1" id="KW-1133">Transmembrane helix</keyword>
<keyword evidence="3" id="KW-1185">Reference proteome</keyword>
<feature type="transmembrane region" description="Helical" evidence="1">
    <location>
        <begin position="394"/>
        <end position="412"/>
    </location>
</feature>
<dbReference type="Pfam" id="PF04286">
    <property type="entry name" value="DUF445"/>
    <property type="match status" value="1"/>
</dbReference>
<keyword evidence="1" id="KW-0472">Membrane</keyword>
<evidence type="ECO:0000313" key="2">
    <source>
        <dbReference type="EMBL" id="PJR05025.1"/>
    </source>
</evidence>
<gene>
    <name evidence="2" type="ORF">CDL10_00180</name>
</gene>
<dbReference type="PANTHER" id="PTHR38442">
    <property type="entry name" value="INNER MEMBRANE PROTEIN-RELATED"/>
    <property type="match status" value="1"/>
</dbReference>
<proteinExistence type="predicted"/>
<dbReference type="InterPro" id="IPR007383">
    <property type="entry name" value="DUF445"/>
</dbReference>